<keyword evidence="3" id="KW-1185">Reference proteome</keyword>
<evidence type="ECO:0000313" key="2">
    <source>
        <dbReference type="EMBL" id="PWI27560.1"/>
    </source>
</evidence>
<dbReference type="InterPro" id="IPR010152">
    <property type="entry name" value="CRISPR-assoc_prot_Cas2_sub"/>
</dbReference>
<feature type="compositionally biased region" description="Low complexity" evidence="1">
    <location>
        <begin position="93"/>
        <end position="105"/>
    </location>
</feature>
<gene>
    <name evidence="2" type="primary">cas2e</name>
    <name evidence="2" type="ORF">CAY35_07170</name>
</gene>
<comment type="caution">
    <text evidence="2">The sequence shown here is derived from an EMBL/GenBank/DDBJ whole genome shotgun (WGS) entry which is preliminary data.</text>
</comment>
<evidence type="ECO:0000256" key="1">
    <source>
        <dbReference type="SAM" id="MobiDB-lite"/>
    </source>
</evidence>
<feature type="compositionally biased region" description="Basic residues" evidence="1">
    <location>
        <begin position="106"/>
        <end position="115"/>
    </location>
</feature>
<protein>
    <submittedName>
        <fullName evidence="2">Type I-E CRISPR-associated endoribonuclease Cas2</fullName>
    </submittedName>
</protein>
<dbReference type="Proteomes" id="UP000245514">
    <property type="component" value="Unassembled WGS sequence"/>
</dbReference>
<reference evidence="2 3" key="1">
    <citation type="submission" date="2018-05" db="EMBL/GenBank/DDBJ databases">
        <title>Draft Genome Sequence of Arthrobacter cumminsii IME1328, Isolated from a Patient Who Suffered from Foot Ulcers in China.</title>
        <authorList>
            <person name="Li M."/>
            <person name="Jiang Z."/>
            <person name="Sun Q."/>
            <person name="Tong Y."/>
        </authorList>
    </citation>
    <scope>NUCLEOTIDE SEQUENCE [LARGE SCALE GENOMIC DNA]</scope>
    <source>
        <strain evidence="2 3">IME1328</strain>
    </source>
</reference>
<dbReference type="EMBL" id="QFWG01000008">
    <property type="protein sequence ID" value="PWI27560.1"/>
    <property type="molecule type" value="Genomic_DNA"/>
</dbReference>
<sequence>MLVLVLSAVPAGLRGHVTRWLLEISPGVFVGSVSRRVREALWEEIRGSVRTGRAILVWQSNSEQGLEFLIHGHHWEPVDFDGITLMMRPHQPSSSSAKVGSSNASKWRRYGRRSN</sequence>
<proteinExistence type="predicted"/>
<evidence type="ECO:0000313" key="3">
    <source>
        <dbReference type="Proteomes" id="UP000245514"/>
    </source>
</evidence>
<dbReference type="NCBIfam" id="TIGR01873">
    <property type="entry name" value="cas_CT1978"/>
    <property type="match status" value="1"/>
</dbReference>
<accession>A0ABX5L7P8</accession>
<feature type="region of interest" description="Disordered" evidence="1">
    <location>
        <begin position="89"/>
        <end position="115"/>
    </location>
</feature>
<dbReference type="RefSeq" id="WP_083285454.1">
    <property type="nucleotide sequence ID" value="NZ_QFWG01000008.1"/>
</dbReference>
<dbReference type="Pfam" id="PF09707">
    <property type="entry name" value="Cas_Cas2CT1978"/>
    <property type="match status" value="1"/>
</dbReference>
<organism evidence="2 3">
    <name type="scientific">Pseudoglutamicibacter cumminsii</name>
    <dbReference type="NCBI Taxonomy" id="156979"/>
    <lineage>
        <taxon>Bacteria</taxon>
        <taxon>Bacillati</taxon>
        <taxon>Actinomycetota</taxon>
        <taxon>Actinomycetes</taxon>
        <taxon>Micrococcales</taxon>
        <taxon>Micrococcaceae</taxon>
        <taxon>Pseudoglutamicibacter</taxon>
    </lineage>
</organism>
<dbReference type="CDD" id="cd09755">
    <property type="entry name" value="Cas2_I-E"/>
    <property type="match status" value="1"/>
</dbReference>
<dbReference type="Gene3D" id="3.30.70.240">
    <property type="match status" value="1"/>
</dbReference>
<name>A0ABX5L7P8_9MICC</name>